<proteinExistence type="predicted"/>
<keyword evidence="5" id="KW-1185">Reference proteome</keyword>
<evidence type="ECO:0000256" key="2">
    <source>
        <dbReference type="ARBA" id="ARBA00022840"/>
    </source>
</evidence>
<sequence>MKKAELAINFGRGIRCESEVLDLACKHGVIVEEGNNFFIDGYVVKNRKEAERYLAESDAVFYNIVKCLRCRLFEGQA</sequence>
<dbReference type="AlphaFoldDB" id="A0AAV6KU45"/>
<dbReference type="Gene3D" id="3.40.50.300">
    <property type="entry name" value="P-loop containing nucleotide triphosphate hydrolases"/>
    <property type="match status" value="1"/>
</dbReference>
<dbReference type="GO" id="GO:0003697">
    <property type="term" value="F:single-stranded DNA binding"/>
    <property type="evidence" value="ECO:0007669"/>
    <property type="project" value="InterPro"/>
</dbReference>
<reference evidence="4" key="1">
    <citation type="submission" date="2020-08" db="EMBL/GenBank/DDBJ databases">
        <title>Plant Genome Project.</title>
        <authorList>
            <person name="Zhang R.-G."/>
        </authorList>
    </citation>
    <scope>NUCLEOTIDE SEQUENCE</scope>
    <source>
        <strain evidence="4">WSP0</strain>
        <tissue evidence="4">Leaf</tissue>
    </source>
</reference>
<accession>A0AAV6KU45</accession>
<organism evidence="4 5">
    <name type="scientific">Rhododendron griersonianum</name>
    <dbReference type="NCBI Taxonomy" id="479676"/>
    <lineage>
        <taxon>Eukaryota</taxon>
        <taxon>Viridiplantae</taxon>
        <taxon>Streptophyta</taxon>
        <taxon>Embryophyta</taxon>
        <taxon>Tracheophyta</taxon>
        <taxon>Spermatophyta</taxon>
        <taxon>Magnoliopsida</taxon>
        <taxon>eudicotyledons</taxon>
        <taxon>Gunneridae</taxon>
        <taxon>Pentapetalae</taxon>
        <taxon>asterids</taxon>
        <taxon>Ericales</taxon>
        <taxon>Ericaceae</taxon>
        <taxon>Ericoideae</taxon>
        <taxon>Rhodoreae</taxon>
        <taxon>Rhododendron</taxon>
    </lineage>
</organism>
<dbReference type="InterPro" id="IPR013765">
    <property type="entry name" value="DNA_recomb/repair_RecA"/>
</dbReference>
<dbReference type="GO" id="GO:0006281">
    <property type="term" value="P:DNA repair"/>
    <property type="evidence" value="ECO:0007669"/>
    <property type="project" value="InterPro"/>
</dbReference>
<protein>
    <submittedName>
        <fullName evidence="4">Uncharacterized protein</fullName>
    </submittedName>
</protein>
<comment type="caution">
    <text evidence="4">The sequence shown here is derived from an EMBL/GenBank/DDBJ whole genome shotgun (WGS) entry which is preliminary data.</text>
</comment>
<dbReference type="PANTHER" id="PTHR45900">
    <property type="entry name" value="RECA"/>
    <property type="match status" value="1"/>
</dbReference>
<gene>
    <name evidence="4" type="ORF">RHGRI_006429</name>
</gene>
<evidence type="ECO:0000313" key="5">
    <source>
        <dbReference type="Proteomes" id="UP000823749"/>
    </source>
</evidence>
<dbReference type="Proteomes" id="UP000823749">
    <property type="component" value="Chromosome 3"/>
</dbReference>
<evidence type="ECO:0000313" key="4">
    <source>
        <dbReference type="EMBL" id="KAG5555779.1"/>
    </source>
</evidence>
<dbReference type="GO" id="GO:0006310">
    <property type="term" value="P:DNA recombination"/>
    <property type="evidence" value="ECO:0007669"/>
    <property type="project" value="UniProtKB-KW"/>
</dbReference>
<dbReference type="PANTHER" id="PTHR45900:SF4">
    <property type="entry name" value="DNA REPAIR PROTEIN RECA HOMOLOG 2, MITOCHONDRIAL"/>
    <property type="match status" value="1"/>
</dbReference>
<keyword evidence="3" id="KW-0233">DNA recombination</keyword>
<name>A0AAV6KU45_9ERIC</name>
<dbReference type="InterPro" id="IPR027417">
    <property type="entry name" value="P-loop_NTPase"/>
</dbReference>
<evidence type="ECO:0000256" key="3">
    <source>
        <dbReference type="ARBA" id="ARBA00023172"/>
    </source>
</evidence>
<evidence type="ECO:0000256" key="1">
    <source>
        <dbReference type="ARBA" id="ARBA00022741"/>
    </source>
</evidence>
<keyword evidence="1" id="KW-0547">Nucleotide-binding</keyword>
<dbReference type="EMBL" id="JACTNZ010000003">
    <property type="protein sequence ID" value="KAG5555779.1"/>
    <property type="molecule type" value="Genomic_DNA"/>
</dbReference>
<keyword evidence="2" id="KW-0067">ATP-binding</keyword>
<dbReference type="GO" id="GO:0005524">
    <property type="term" value="F:ATP binding"/>
    <property type="evidence" value="ECO:0007669"/>
    <property type="project" value="UniProtKB-KW"/>
</dbReference>